<feature type="region of interest" description="Disordered" evidence="6">
    <location>
        <begin position="248"/>
        <end position="300"/>
    </location>
</feature>
<evidence type="ECO:0000313" key="8">
    <source>
        <dbReference type="EMBL" id="KAJ9680681.1"/>
    </source>
</evidence>
<dbReference type="InterPro" id="IPR036638">
    <property type="entry name" value="HLH_DNA-bd_sf"/>
</dbReference>
<dbReference type="FunFam" id="4.10.280.10:FF:000059">
    <property type="entry name" value="transcription factor UNE10 isoform X1"/>
    <property type="match status" value="1"/>
</dbReference>
<dbReference type="InterPro" id="IPR031066">
    <property type="entry name" value="bHLH_ALC-like_plant"/>
</dbReference>
<feature type="compositionally biased region" description="Basic and acidic residues" evidence="6">
    <location>
        <begin position="260"/>
        <end position="269"/>
    </location>
</feature>
<dbReference type="SUPFAM" id="SSF47459">
    <property type="entry name" value="HLH, helix-loop-helix DNA-binding domain"/>
    <property type="match status" value="1"/>
</dbReference>
<evidence type="ECO:0000256" key="3">
    <source>
        <dbReference type="ARBA" id="ARBA00023125"/>
    </source>
</evidence>
<accession>A0AA39DE40</accession>
<keyword evidence="2" id="KW-0805">Transcription regulation</keyword>
<keyword evidence="5" id="KW-0539">Nucleus</keyword>
<dbReference type="GO" id="GO:0005634">
    <property type="term" value="C:nucleus"/>
    <property type="evidence" value="ECO:0007669"/>
    <property type="project" value="UniProtKB-SubCell"/>
</dbReference>
<keyword evidence="3" id="KW-0238">DNA-binding</keyword>
<comment type="subcellular location">
    <subcellularLocation>
        <location evidence="1">Nucleus</location>
    </subcellularLocation>
</comment>
<sequence>MSQCVPSWDIDDNPTPPRLTLRSHSNSTAPDVPMLDYEVAELTWENGQLAMHGLGQPRVPAKPVASAAVSKYPWEKPRAGGTLESIVNQATRLPHHKPPPEGANDDLVPWLDHQRAVTAAAAAASVTMTMDALVPCSNNNNTTNNNNPSHVIDSVPAGLGPCVGGSSTRVGSCSGGATKDDDAILPGKRERVARVPSTHDWSSRDQSVTGSATFDLDSQQVTLDTCDLGSPENTSSGKAYTKAITVDDHDSVCHSRPQRRAGDEEDKKRGTGKSSVSSKRSRAAAIHNQSERKRRDKINQRMKTLQKLVPNSSKTDKASMLDEVIEYLKQLQAQVQMMSRMNMSPMMMPMTLQQQLQMSLMAQMGMGMGMSPMGMGVVDMNTITRPNVATTGISPVLHPTPFLPLPSWDISGDRLPAAPTMVPDPLSAFLACQSQVMIITSTQSLMTMKVYQANFVRYVFVAANDNGCLY</sequence>
<dbReference type="PROSITE" id="PS50888">
    <property type="entry name" value="BHLH"/>
    <property type="match status" value="1"/>
</dbReference>
<evidence type="ECO:0000256" key="6">
    <source>
        <dbReference type="SAM" id="MobiDB-lite"/>
    </source>
</evidence>
<evidence type="ECO:0000259" key="7">
    <source>
        <dbReference type="PROSITE" id="PS50888"/>
    </source>
</evidence>
<dbReference type="AlphaFoldDB" id="A0AA39DE40"/>
<dbReference type="GO" id="GO:0003677">
    <property type="term" value="F:DNA binding"/>
    <property type="evidence" value="ECO:0007669"/>
    <property type="project" value="UniProtKB-KW"/>
</dbReference>
<dbReference type="Pfam" id="PF00010">
    <property type="entry name" value="HLH"/>
    <property type="match status" value="1"/>
</dbReference>
<dbReference type="InterPro" id="IPR011598">
    <property type="entry name" value="bHLH_dom"/>
</dbReference>
<dbReference type="Gene3D" id="4.10.280.10">
    <property type="entry name" value="Helix-loop-helix DNA-binding domain"/>
    <property type="match status" value="1"/>
</dbReference>
<dbReference type="InterPro" id="IPR047265">
    <property type="entry name" value="PIF1-like_bHLH"/>
</dbReference>
<proteinExistence type="predicted"/>
<dbReference type="PANTHER" id="PTHR45855">
    <property type="entry name" value="TRANSCRIPTION FACTOR PIF1-RELATED"/>
    <property type="match status" value="1"/>
</dbReference>
<dbReference type="EMBL" id="JARBHA010000015">
    <property type="protein sequence ID" value="KAJ9680681.1"/>
    <property type="molecule type" value="Genomic_DNA"/>
</dbReference>
<feature type="compositionally biased region" description="Polar residues" evidence="6">
    <location>
        <begin position="204"/>
        <end position="213"/>
    </location>
</feature>
<keyword evidence="9" id="KW-1185">Reference proteome</keyword>
<dbReference type="PANTHER" id="PTHR45855:SF23">
    <property type="entry name" value="TRANSCRIPTION FACTOR MEE8-RELATED"/>
    <property type="match status" value="1"/>
</dbReference>
<evidence type="ECO:0000256" key="4">
    <source>
        <dbReference type="ARBA" id="ARBA00023163"/>
    </source>
</evidence>
<feature type="region of interest" description="Disordered" evidence="6">
    <location>
        <begin position="193"/>
        <end position="213"/>
    </location>
</feature>
<dbReference type="CDD" id="cd11445">
    <property type="entry name" value="bHLH_AtPIF_like"/>
    <property type="match status" value="1"/>
</dbReference>
<evidence type="ECO:0000256" key="2">
    <source>
        <dbReference type="ARBA" id="ARBA00023015"/>
    </source>
</evidence>
<dbReference type="GO" id="GO:0046983">
    <property type="term" value="F:protein dimerization activity"/>
    <property type="evidence" value="ECO:0007669"/>
    <property type="project" value="InterPro"/>
</dbReference>
<reference evidence="8 9" key="1">
    <citation type="journal article" date="2023" name="BMC Biotechnol.">
        <title>Vitis rotundifolia cv Carlos genome sequencing.</title>
        <authorList>
            <person name="Huff M."/>
            <person name="Hulse-Kemp A."/>
            <person name="Scheffler B."/>
            <person name="Youngblood R."/>
            <person name="Simpson S."/>
            <person name="Babiker E."/>
            <person name="Staton M."/>
        </authorList>
    </citation>
    <scope>NUCLEOTIDE SEQUENCE [LARGE SCALE GENOMIC DNA]</scope>
    <source>
        <tissue evidence="8">Leaf</tissue>
    </source>
</reference>
<name>A0AA39DE40_VITRO</name>
<dbReference type="SMART" id="SM00353">
    <property type="entry name" value="HLH"/>
    <property type="match status" value="1"/>
</dbReference>
<feature type="domain" description="BHLH" evidence="7">
    <location>
        <begin position="282"/>
        <end position="331"/>
    </location>
</feature>
<comment type="caution">
    <text evidence="8">The sequence shown here is derived from an EMBL/GenBank/DDBJ whole genome shotgun (WGS) entry which is preliminary data.</text>
</comment>
<protein>
    <recommendedName>
        <fullName evidence="7">BHLH domain-containing protein</fullName>
    </recommendedName>
</protein>
<feature type="compositionally biased region" description="Basic and acidic residues" evidence="6">
    <location>
        <begin position="289"/>
        <end position="299"/>
    </location>
</feature>
<keyword evidence="4" id="KW-0804">Transcription</keyword>
<evidence type="ECO:0000313" key="9">
    <source>
        <dbReference type="Proteomes" id="UP001168098"/>
    </source>
</evidence>
<feature type="region of interest" description="Disordered" evidence="6">
    <location>
        <begin position="1"/>
        <end position="30"/>
    </location>
</feature>
<gene>
    <name evidence="8" type="ORF">PVL29_019870</name>
</gene>
<evidence type="ECO:0000256" key="5">
    <source>
        <dbReference type="ARBA" id="ARBA00023242"/>
    </source>
</evidence>
<dbReference type="Proteomes" id="UP001168098">
    <property type="component" value="Unassembled WGS sequence"/>
</dbReference>
<evidence type="ECO:0000256" key="1">
    <source>
        <dbReference type="ARBA" id="ARBA00004123"/>
    </source>
</evidence>
<organism evidence="8 9">
    <name type="scientific">Vitis rotundifolia</name>
    <name type="common">Muscadine grape</name>
    <dbReference type="NCBI Taxonomy" id="103349"/>
    <lineage>
        <taxon>Eukaryota</taxon>
        <taxon>Viridiplantae</taxon>
        <taxon>Streptophyta</taxon>
        <taxon>Embryophyta</taxon>
        <taxon>Tracheophyta</taxon>
        <taxon>Spermatophyta</taxon>
        <taxon>Magnoliopsida</taxon>
        <taxon>eudicotyledons</taxon>
        <taxon>Gunneridae</taxon>
        <taxon>Pentapetalae</taxon>
        <taxon>rosids</taxon>
        <taxon>Vitales</taxon>
        <taxon>Vitaceae</taxon>
        <taxon>Viteae</taxon>
        <taxon>Vitis</taxon>
    </lineage>
</organism>